<sequence length="199" mass="21532">MAAAPHDARPCWHDDAVTALTRLGFATVDDPDREGAVLRDVTLDGVGIEEAVLGPWDDLTPTGIQSPPSWDRPAYLRSLVGEGPSLVEDMAPGRVAILCCSACGDPWCGYVGARIEMTDEHVLWTDVRFEFPPGMPEAVPSGIGSRLRRLLGRARPEDLEPWRPDAAMPNVEIAFERGAYEDAVRRELAAAERAATDGG</sequence>
<reference evidence="1 2" key="1">
    <citation type="submission" date="2016-08" db="EMBL/GenBank/DDBJ databases">
        <title>Genome sequence of Clavibacter michiganensis spp. strain CASJ009.</title>
        <authorList>
            <person name="Thapa S.P."/>
            <person name="Coaker G."/>
        </authorList>
    </citation>
    <scope>NUCLEOTIDE SEQUENCE [LARGE SCALE GENOMIC DNA]</scope>
    <source>
        <strain evidence="1">CASJ009</strain>
    </source>
</reference>
<evidence type="ECO:0000313" key="2">
    <source>
        <dbReference type="Proteomes" id="UP000195106"/>
    </source>
</evidence>
<protein>
    <submittedName>
        <fullName evidence="1">Uncharacterized protein</fullName>
    </submittedName>
</protein>
<name>A0A251XPW7_9MICO</name>
<proteinExistence type="predicted"/>
<gene>
    <name evidence="1" type="ORF">CMsap09_01600</name>
</gene>
<dbReference type="AlphaFoldDB" id="A0A251XPW7"/>
<dbReference type="Proteomes" id="UP000195106">
    <property type="component" value="Unassembled WGS sequence"/>
</dbReference>
<organism evidence="1 2">
    <name type="scientific">Clavibacter michiganensis</name>
    <dbReference type="NCBI Taxonomy" id="28447"/>
    <lineage>
        <taxon>Bacteria</taxon>
        <taxon>Bacillati</taxon>
        <taxon>Actinomycetota</taxon>
        <taxon>Actinomycetes</taxon>
        <taxon>Micrococcales</taxon>
        <taxon>Microbacteriaceae</taxon>
        <taxon>Clavibacter</taxon>
    </lineage>
</organism>
<evidence type="ECO:0000313" key="1">
    <source>
        <dbReference type="EMBL" id="OUE07614.1"/>
    </source>
</evidence>
<accession>A0A251XPW7</accession>
<dbReference type="EMBL" id="MDHJ01000001">
    <property type="protein sequence ID" value="OUE07614.1"/>
    <property type="molecule type" value="Genomic_DNA"/>
</dbReference>
<comment type="caution">
    <text evidence="1">The sequence shown here is derived from an EMBL/GenBank/DDBJ whole genome shotgun (WGS) entry which is preliminary data.</text>
</comment>